<comment type="caution">
    <text evidence="13">The sequence shown here is derived from an EMBL/GenBank/DDBJ whole genome shotgun (WGS) entry which is preliminary data.</text>
</comment>
<dbReference type="GO" id="GO:0016887">
    <property type="term" value="F:ATP hydrolysis activity"/>
    <property type="evidence" value="ECO:0007669"/>
    <property type="project" value="RHEA"/>
</dbReference>
<evidence type="ECO:0000256" key="4">
    <source>
        <dbReference type="ARBA" id="ARBA00022806"/>
    </source>
</evidence>
<dbReference type="Gene3D" id="1.10.486.10">
    <property type="entry name" value="PCRA, domain 4"/>
    <property type="match status" value="1"/>
</dbReference>
<organism evidence="13 14">
    <name type="scientific">Variovorax paradoxus</name>
    <dbReference type="NCBI Taxonomy" id="34073"/>
    <lineage>
        <taxon>Bacteria</taxon>
        <taxon>Pseudomonadati</taxon>
        <taxon>Pseudomonadota</taxon>
        <taxon>Betaproteobacteria</taxon>
        <taxon>Burkholderiales</taxon>
        <taxon>Comamonadaceae</taxon>
        <taxon>Variovorax</taxon>
    </lineage>
</organism>
<dbReference type="CDD" id="cd17932">
    <property type="entry name" value="DEXQc_UvrD"/>
    <property type="match status" value="1"/>
</dbReference>
<comment type="catalytic activity">
    <reaction evidence="9">
        <text>ATP + H2O = ADP + phosphate + H(+)</text>
        <dbReference type="Rhea" id="RHEA:13065"/>
        <dbReference type="ChEBI" id="CHEBI:15377"/>
        <dbReference type="ChEBI" id="CHEBI:15378"/>
        <dbReference type="ChEBI" id="CHEBI:30616"/>
        <dbReference type="ChEBI" id="CHEBI:43474"/>
        <dbReference type="ChEBI" id="CHEBI:456216"/>
        <dbReference type="EC" id="5.6.2.4"/>
    </reaction>
</comment>
<evidence type="ECO:0000259" key="12">
    <source>
        <dbReference type="PROSITE" id="PS51217"/>
    </source>
</evidence>
<dbReference type="Gene3D" id="1.10.10.160">
    <property type="match status" value="1"/>
</dbReference>
<reference evidence="13 14" key="1">
    <citation type="submission" date="2017-08" db="EMBL/GenBank/DDBJ databases">
        <title>Infants hospitalized years apart are colonized by the same room-sourced microbial strains.</title>
        <authorList>
            <person name="Brooks B."/>
            <person name="Olm M.R."/>
            <person name="Firek B.A."/>
            <person name="Baker R."/>
            <person name="Thomas B.C."/>
            <person name="Morowitz M.J."/>
            <person name="Banfield J.F."/>
        </authorList>
    </citation>
    <scope>NUCLEOTIDE SEQUENCE [LARGE SCALE GENOMIC DNA]</scope>
    <source>
        <strain evidence="13">S2_005_003_R2_41</strain>
    </source>
</reference>
<dbReference type="InterPro" id="IPR027417">
    <property type="entry name" value="P-loop_NTPase"/>
</dbReference>
<keyword evidence="6" id="KW-0413">Isomerase</keyword>
<dbReference type="GO" id="GO:0043138">
    <property type="term" value="F:3'-5' DNA helicase activity"/>
    <property type="evidence" value="ECO:0007669"/>
    <property type="project" value="UniProtKB-EC"/>
</dbReference>
<sequence>MSALAPDLLAPAAGTPAERLAQALGTLNEAQRAAVDHGVGPQAADNGPLLVIAGAGSGKTSTLAHRVAHLIAQGADPQRILLLTFSRRAAQEMSRRAGQVAARVLGLRADAAPALPWAGTFHGIGARLLREYAPQIGLDPDFTIHDRGDAEDLMGLVRNELGFSRTEKRFPMKGTCLSIYSRTVNTRLPLATVLAQAFPWCADWAEQLPRLFGAYVEAKQQQNVLDYDDLLLAWSEMMGEPSIAAHVGARFDHVLVDEYQDTNRLQAEILLRLKPDGAGVTAVGDDAQSIYSFRGATVRNILDFPSQFARPARVVTLERNYRSTQPILDASNAVMAHAAERYAKRLWTDKPSAGRPQIVLVPDEAQQAVWVADRVLAQRENGLALKQQAVLFRTSSHSAALELELARRNIPFVKYGGLKFLEATHVKDLLALLRFVQNPRSRLAGFRVAQLIPGIGPATATRLLDAMDEAADPAVALQAFVPPAAARDEWARFAQAWAALRAGQAGWPAEMELAMAWYLPHLERLHDDALVRRGDIEQLVQLAAGYASRERFITELTLDPPESTSDRPGPPLLDEDYLILSTIHSAKGQEWNAVHVLNVVDGCLPADVAQGTHELEEERRLLYVAMTRARDHLHLLVPQRFYVTQQSARGDRHMYAGRTRFLPESDLHGFERVTWPAPPPQPAFVPPPAAVMDLRARLRANWR</sequence>
<comment type="similarity">
    <text evidence="1">Belongs to the helicase family. UvrD subfamily.</text>
</comment>
<accession>A0A2W5Q3X4</accession>
<keyword evidence="5 10" id="KW-0067">ATP-binding</keyword>
<evidence type="ECO:0000256" key="10">
    <source>
        <dbReference type="PROSITE-ProRule" id="PRU00560"/>
    </source>
</evidence>
<proteinExistence type="inferred from homology"/>
<dbReference type="EC" id="5.6.2.4" evidence="8"/>
<dbReference type="InterPro" id="IPR014016">
    <property type="entry name" value="UvrD-like_ATP-bd"/>
</dbReference>
<dbReference type="InterPro" id="IPR013986">
    <property type="entry name" value="DExx_box_DNA_helicase_dom_sf"/>
</dbReference>
<evidence type="ECO:0000313" key="13">
    <source>
        <dbReference type="EMBL" id="PZQ71874.1"/>
    </source>
</evidence>
<dbReference type="GO" id="GO:0005829">
    <property type="term" value="C:cytosol"/>
    <property type="evidence" value="ECO:0007669"/>
    <property type="project" value="TreeGrafter"/>
</dbReference>
<dbReference type="Proteomes" id="UP000249135">
    <property type="component" value="Unassembled WGS sequence"/>
</dbReference>
<evidence type="ECO:0000256" key="6">
    <source>
        <dbReference type="ARBA" id="ARBA00023235"/>
    </source>
</evidence>
<dbReference type="AlphaFoldDB" id="A0A2W5Q3X4"/>
<feature type="binding site" evidence="10">
    <location>
        <begin position="53"/>
        <end position="60"/>
    </location>
    <ligand>
        <name>ATP</name>
        <dbReference type="ChEBI" id="CHEBI:30616"/>
    </ligand>
</feature>
<evidence type="ECO:0000256" key="5">
    <source>
        <dbReference type="ARBA" id="ARBA00022840"/>
    </source>
</evidence>
<dbReference type="PANTHER" id="PTHR11070:SF3">
    <property type="entry name" value="DNA 3'-5' HELICASE"/>
    <property type="match status" value="1"/>
</dbReference>
<feature type="domain" description="UvrD-like helicase C-terminal" evidence="12">
    <location>
        <begin position="325"/>
        <end position="588"/>
    </location>
</feature>
<feature type="domain" description="UvrD-like helicase ATP-binding" evidence="11">
    <location>
        <begin position="32"/>
        <end position="324"/>
    </location>
</feature>
<evidence type="ECO:0000313" key="14">
    <source>
        <dbReference type="Proteomes" id="UP000249135"/>
    </source>
</evidence>
<evidence type="ECO:0000256" key="2">
    <source>
        <dbReference type="ARBA" id="ARBA00022741"/>
    </source>
</evidence>
<evidence type="ECO:0000256" key="8">
    <source>
        <dbReference type="ARBA" id="ARBA00034808"/>
    </source>
</evidence>
<evidence type="ECO:0000259" key="11">
    <source>
        <dbReference type="PROSITE" id="PS51198"/>
    </source>
</evidence>
<gene>
    <name evidence="13" type="ORF">DI563_16985</name>
</gene>
<dbReference type="GO" id="GO:0005524">
    <property type="term" value="F:ATP binding"/>
    <property type="evidence" value="ECO:0007669"/>
    <property type="project" value="UniProtKB-UniRule"/>
</dbReference>
<dbReference type="InterPro" id="IPR014017">
    <property type="entry name" value="DNA_helicase_UvrD-like_C"/>
</dbReference>
<evidence type="ECO:0000256" key="7">
    <source>
        <dbReference type="ARBA" id="ARBA00034617"/>
    </source>
</evidence>
<dbReference type="InterPro" id="IPR000212">
    <property type="entry name" value="DNA_helicase_UvrD/REP"/>
</dbReference>
<keyword evidence="2 10" id="KW-0547">Nucleotide-binding</keyword>
<name>A0A2W5Q3X4_VARPD</name>
<keyword evidence="4 10" id="KW-0347">Helicase</keyword>
<comment type="catalytic activity">
    <reaction evidence="7">
        <text>Couples ATP hydrolysis with the unwinding of duplex DNA by translocating in the 3'-5' direction.</text>
        <dbReference type="EC" id="5.6.2.4"/>
    </reaction>
</comment>
<dbReference type="PROSITE" id="PS51198">
    <property type="entry name" value="UVRD_HELICASE_ATP_BIND"/>
    <property type="match status" value="1"/>
</dbReference>
<dbReference type="SUPFAM" id="SSF52540">
    <property type="entry name" value="P-loop containing nucleoside triphosphate hydrolases"/>
    <property type="match status" value="1"/>
</dbReference>
<keyword evidence="3 10" id="KW-0378">Hydrolase</keyword>
<dbReference type="Pfam" id="PF00580">
    <property type="entry name" value="UvrD-helicase"/>
    <property type="match status" value="1"/>
</dbReference>
<dbReference type="EMBL" id="QFPP01000232">
    <property type="protein sequence ID" value="PZQ71874.1"/>
    <property type="molecule type" value="Genomic_DNA"/>
</dbReference>
<evidence type="ECO:0000256" key="9">
    <source>
        <dbReference type="ARBA" id="ARBA00048988"/>
    </source>
</evidence>
<dbReference type="Pfam" id="PF13361">
    <property type="entry name" value="UvrD_C"/>
    <property type="match status" value="2"/>
</dbReference>
<protein>
    <recommendedName>
        <fullName evidence="8">DNA 3'-5' helicase</fullName>
        <ecNumber evidence="8">5.6.2.4</ecNumber>
    </recommendedName>
</protein>
<dbReference type="GO" id="GO:0003677">
    <property type="term" value="F:DNA binding"/>
    <property type="evidence" value="ECO:0007669"/>
    <property type="project" value="InterPro"/>
</dbReference>
<evidence type="ECO:0000256" key="1">
    <source>
        <dbReference type="ARBA" id="ARBA00009922"/>
    </source>
</evidence>
<dbReference type="PROSITE" id="PS51217">
    <property type="entry name" value="UVRD_HELICASE_CTER"/>
    <property type="match status" value="1"/>
</dbReference>
<dbReference type="GO" id="GO:0000725">
    <property type="term" value="P:recombinational repair"/>
    <property type="evidence" value="ECO:0007669"/>
    <property type="project" value="TreeGrafter"/>
</dbReference>
<dbReference type="PANTHER" id="PTHR11070">
    <property type="entry name" value="UVRD / RECB / PCRA DNA HELICASE FAMILY MEMBER"/>
    <property type="match status" value="1"/>
</dbReference>
<evidence type="ECO:0000256" key="3">
    <source>
        <dbReference type="ARBA" id="ARBA00022801"/>
    </source>
</evidence>
<dbReference type="Gene3D" id="3.40.50.300">
    <property type="entry name" value="P-loop containing nucleotide triphosphate hydrolases"/>
    <property type="match status" value="2"/>
</dbReference>